<evidence type="ECO:0000313" key="4">
    <source>
        <dbReference type="Proteomes" id="UP001195422"/>
    </source>
</evidence>
<keyword evidence="2" id="KW-0812">Transmembrane</keyword>
<evidence type="ECO:0000256" key="1">
    <source>
        <dbReference type="SAM" id="MobiDB-lite"/>
    </source>
</evidence>
<sequence>MLLSEIWGRIVFRWKTVCTVLVLTVIVALGFGVVNGTSYSAKTVLTVNPLTTNPFSSATASQQINITTERAILGSSEVARRAAEDLGEEASAASLSENARIEAPQGSQVLTVTVVDANPQRAADKANALAAAYLEFRAEGAAQVADTYIKAIDKRIETLSQTGKNGSSYELALADLVNQRNDLSLVAENPGRIIGFADPADAGSYAGLLLYAVAGLAGGLVLGLIAAVVRDRLSKTVGNATRLAELTGLEVLALRNPADREGMRWIVRSQIGTGEPGTRYPKAIGLLGLGRTPEARIRSLLYQGLKAREQHSYSMSLAAISPEELDRGWPDSAARSAWAGMDTVLIGIPTEVADSRVAFLSDRFLDSIILLVDETTPITAISRRVAFLGGMSQGAICLVFIEKPKGHSEGSPNRDSREIKVEESAGVI</sequence>
<comment type="caution">
    <text evidence="3">The sequence shown here is derived from an EMBL/GenBank/DDBJ whole genome shotgun (WGS) entry which is preliminary data.</text>
</comment>
<dbReference type="RefSeq" id="WP_188947890.1">
    <property type="nucleotide sequence ID" value="NZ_BMPH01000004.1"/>
</dbReference>
<keyword evidence="4" id="KW-1185">Reference proteome</keyword>
<organism evidence="3 4">
    <name type="scientific">Glutamicibacter protophormiae</name>
    <name type="common">Brevibacterium protophormiae</name>
    <dbReference type="NCBI Taxonomy" id="37930"/>
    <lineage>
        <taxon>Bacteria</taxon>
        <taxon>Bacillati</taxon>
        <taxon>Actinomycetota</taxon>
        <taxon>Actinomycetes</taxon>
        <taxon>Micrococcales</taxon>
        <taxon>Micrococcaceae</taxon>
        <taxon>Glutamicibacter</taxon>
    </lineage>
</organism>
<dbReference type="Proteomes" id="UP001195422">
    <property type="component" value="Unassembled WGS sequence"/>
</dbReference>
<accession>A0ABS4XSE0</accession>
<dbReference type="InterPro" id="IPR050445">
    <property type="entry name" value="Bact_polysacc_biosynth/exp"/>
</dbReference>
<evidence type="ECO:0000256" key="2">
    <source>
        <dbReference type="SAM" id="Phobius"/>
    </source>
</evidence>
<gene>
    <name evidence="3" type="ORF">JOF39_002478</name>
</gene>
<dbReference type="PANTHER" id="PTHR32309:SF13">
    <property type="entry name" value="FERRIC ENTEROBACTIN TRANSPORT PROTEIN FEPE"/>
    <property type="match status" value="1"/>
</dbReference>
<reference evidence="3 4" key="1">
    <citation type="submission" date="2021-03" db="EMBL/GenBank/DDBJ databases">
        <title>Sequencing the genomes of 1000 actinobacteria strains.</title>
        <authorList>
            <person name="Klenk H.-P."/>
        </authorList>
    </citation>
    <scope>NUCLEOTIDE SEQUENCE [LARGE SCALE GENOMIC DNA]</scope>
    <source>
        <strain evidence="3 4">DSM 20168</strain>
    </source>
</reference>
<feature type="transmembrane region" description="Helical" evidence="2">
    <location>
        <begin position="208"/>
        <end position="229"/>
    </location>
</feature>
<keyword evidence="2" id="KW-1133">Transmembrane helix</keyword>
<feature type="region of interest" description="Disordered" evidence="1">
    <location>
        <begin position="406"/>
        <end position="428"/>
    </location>
</feature>
<name>A0ABS4XSE0_GLUPR</name>
<dbReference type="EMBL" id="JAGIOJ010000001">
    <property type="protein sequence ID" value="MBP2399397.1"/>
    <property type="molecule type" value="Genomic_DNA"/>
</dbReference>
<evidence type="ECO:0000313" key="3">
    <source>
        <dbReference type="EMBL" id="MBP2399397.1"/>
    </source>
</evidence>
<protein>
    <submittedName>
        <fullName evidence="3">Capsular polysaccharide biosynthesis protein</fullName>
    </submittedName>
</protein>
<feature type="transmembrane region" description="Helical" evidence="2">
    <location>
        <begin position="12"/>
        <end position="34"/>
    </location>
</feature>
<dbReference type="PANTHER" id="PTHR32309">
    <property type="entry name" value="TYROSINE-PROTEIN KINASE"/>
    <property type="match status" value="1"/>
</dbReference>
<keyword evidence="2" id="KW-0472">Membrane</keyword>
<proteinExistence type="predicted"/>